<proteinExistence type="predicted"/>
<comment type="caution">
    <text evidence="2">The sequence shown here is derived from an EMBL/GenBank/DDBJ whole genome shotgun (WGS) entry which is preliminary data.</text>
</comment>
<evidence type="ECO:0000256" key="1">
    <source>
        <dbReference type="SAM" id="SignalP"/>
    </source>
</evidence>
<protein>
    <submittedName>
        <fullName evidence="2">Uncharacterized protein</fullName>
    </submittedName>
</protein>
<accession>A0AAD2JNA2</accession>
<keyword evidence="3" id="KW-1185">Reference proteome</keyword>
<dbReference type="AlphaFoldDB" id="A0AAD2JNA2"/>
<evidence type="ECO:0000313" key="3">
    <source>
        <dbReference type="Proteomes" id="UP001295423"/>
    </source>
</evidence>
<sequence length="82" mass="8095">METLFFGLMTALLATPLKAASGPFTATAAGAAPTSHKETYAVAPVSLSPPKLCSMNTAAGVYAAPTTLTPPTANGSPVTGSK</sequence>
<keyword evidence="1" id="KW-0732">Signal</keyword>
<feature type="chain" id="PRO_5042104465" evidence="1">
    <location>
        <begin position="20"/>
        <end position="82"/>
    </location>
</feature>
<dbReference type="EMBL" id="CAKOGP040002302">
    <property type="protein sequence ID" value="CAJ1966553.1"/>
    <property type="molecule type" value="Genomic_DNA"/>
</dbReference>
<reference evidence="2" key="1">
    <citation type="submission" date="2023-08" db="EMBL/GenBank/DDBJ databases">
        <authorList>
            <person name="Audoor S."/>
            <person name="Bilcke G."/>
        </authorList>
    </citation>
    <scope>NUCLEOTIDE SEQUENCE</scope>
</reference>
<gene>
    <name evidence="2" type="ORF">CYCCA115_LOCUS22137</name>
</gene>
<dbReference type="Proteomes" id="UP001295423">
    <property type="component" value="Unassembled WGS sequence"/>
</dbReference>
<evidence type="ECO:0000313" key="2">
    <source>
        <dbReference type="EMBL" id="CAJ1966553.1"/>
    </source>
</evidence>
<feature type="signal peptide" evidence="1">
    <location>
        <begin position="1"/>
        <end position="19"/>
    </location>
</feature>
<name>A0AAD2JNA2_9STRA</name>
<organism evidence="2 3">
    <name type="scientific">Cylindrotheca closterium</name>
    <dbReference type="NCBI Taxonomy" id="2856"/>
    <lineage>
        <taxon>Eukaryota</taxon>
        <taxon>Sar</taxon>
        <taxon>Stramenopiles</taxon>
        <taxon>Ochrophyta</taxon>
        <taxon>Bacillariophyta</taxon>
        <taxon>Bacillariophyceae</taxon>
        <taxon>Bacillariophycidae</taxon>
        <taxon>Bacillariales</taxon>
        <taxon>Bacillariaceae</taxon>
        <taxon>Cylindrotheca</taxon>
    </lineage>
</organism>